<name>A0AA88ELR6_FICCA</name>
<reference evidence="2" key="1">
    <citation type="submission" date="2023-07" db="EMBL/GenBank/DDBJ databases">
        <title>draft genome sequence of fig (Ficus carica).</title>
        <authorList>
            <person name="Takahashi T."/>
            <person name="Nishimura K."/>
        </authorList>
    </citation>
    <scope>NUCLEOTIDE SEQUENCE</scope>
</reference>
<organism evidence="2 3">
    <name type="scientific">Ficus carica</name>
    <name type="common">Common fig</name>
    <dbReference type="NCBI Taxonomy" id="3494"/>
    <lineage>
        <taxon>Eukaryota</taxon>
        <taxon>Viridiplantae</taxon>
        <taxon>Streptophyta</taxon>
        <taxon>Embryophyta</taxon>
        <taxon>Tracheophyta</taxon>
        <taxon>Spermatophyta</taxon>
        <taxon>Magnoliopsida</taxon>
        <taxon>eudicotyledons</taxon>
        <taxon>Gunneridae</taxon>
        <taxon>Pentapetalae</taxon>
        <taxon>rosids</taxon>
        <taxon>fabids</taxon>
        <taxon>Rosales</taxon>
        <taxon>Moraceae</taxon>
        <taxon>Ficeae</taxon>
        <taxon>Ficus</taxon>
    </lineage>
</organism>
<dbReference type="AlphaFoldDB" id="A0AA88ELR6"/>
<evidence type="ECO:0000313" key="2">
    <source>
        <dbReference type="EMBL" id="GMN72524.1"/>
    </source>
</evidence>
<dbReference type="EMBL" id="BTGU01018098">
    <property type="protein sequence ID" value="GMN72524.1"/>
    <property type="molecule type" value="Genomic_DNA"/>
</dbReference>
<evidence type="ECO:0000313" key="3">
    <source>
        <dbReference type="Proteomes" id="UP001187192"/>
    </source>
</evidence>
<sequence>MVGDGEERERESVWATKGEREAVDGLGEARRERSRGWLGRRRGERERGRGRDRRREREESLLGLGKERERRN</sequence>
<protein>
    <submittedName>
        <fullName evidence="2">Uncharacterized protein</fullName>
    </submittedName>
</protein>
<evidence type="ECO:0000256" key="1">
    <source>
        <dbReference type="SAM" id="MobiDB-lite"/>
    </source>
</evidence>
<dbReference type="Proteomes" id="UP001187192">
    <property type="component" value="Unassembled WGS sequence"/>
</dbReference>
<comment type="caution">
    <text evidence="2">The sequence shown here is derived from an EMBL/GenBank/DDBJ whole genome shotgun (WGS) entry which is preliminary data.</text>
</comment>
<feature type="region of interest" description="Disordered" evidence="1">
    <location>
        <begin position="1"/>
        <end position="35"/>
    </location>
</feature>
<keyword evidence="3" id="KW-1185">Reference proteome</keyword>
<gene>
    <name evidence="2" type="ORF">TIFTF001_055630</name>
</gene>
<accession>A0AA88ELR6</accession>
<proteinExistence type="predicted"/>